<organism evidence="8 9">
    <name type="scientific">Exophiala dermatitidis (strain ATCC 34100 / CBS 525.76 / NIH/UT8656)</name>
    <name type="common">Black yeast</name>
    <name type="synonym">Wangiella dermatitidis</name>
    <dbReference type="NCBI Taxonomy" id="858893"/>
    <lineage>
        <taxon>Eukaryota</taxon>
        <taxon>Fungi</taxon>
        <taxon>Dikarya</taxon>
        <taxon>Ascomycota</taxon>
        <taxon>Pezizomycotina</taxon>
        <taxon>Eurotiomycetes</taxon>
        <taxon>Chaetothyriomycetidae</taxon>
        <taxon>Chaetothyriales</taxon>
        <taxon>Herpotrichiellaceae</taxon>
        <taxon>Exophiala</taxon>
    </lineage>
</organism>
<dbReference type="CDD" id="cd17502">
    <property type="entry name" value="MFS_Azr1_MDR_like"/>
    <property type="match status" value="1"/>
</dbReference>
<dbReference type="HOGENOM" id="CLU_000960_22_1_1"/>
<feature type="transmembrane region" description="Helical" evidence="6">
    <location>
        <begin position="379"/>
        <end position="397"/>
    </location>
</feature>
<feature type="transmembrane region" description="Helical" evidence="6">
    <location>
        <begin position="70"/>
        <end position="89"/>
    </location>
</feature>
<feature type="transmembrane region" description="Helical" evidence="6">
    <location>
        <begin position="404"/>
        <end position="425"/>
    </location>
</feature>
<feature type="transmembrane region" description="Helical" evidence="6">
    <location>
        <begin position="270"/>
        <end position="289"/>
    </location>
</feature>
<dbReference type="SUPFAM" id="SSF103473">
    <property type="entry name" value="MFS general substrate transporter"/>
    <property type="match status" value="1"/>
</dbReference>
<feature type="transmembrane region" description="Helical" evidence="6">
    <location>
        <begin position="162"/>
        <end position="185"/>
    </location>
</feature>
<evidence type="ECO:0000256" key="6">
    <source>
        <dbReference type="SAM" id="Phobius"/>
    </source>
</evidence>
<evidence type="ECO:0000313" key="9">
    <source>
        <dbReference type="Proteomes" id="UP000007304"/>
    </source>
</evidence>
<keyword evidence="9" id="KW-1185">Reference proteome</keyword>
<reference evidence="8" key="1">
    <citation type="submission" date="2011-07" db="EMBL/GenBank/DDBJ databases">
        <title>The Genome Sequence of Exophiala (Wangiella) dermatitidis NIH/UT8656.</title>
        <authorList>
            <consortium name="The Broad Institute Genome Sequencing Platform"/>
            <person name="Cuomo C."/>
            <person name="Wang Z."/>
            <person name="Hunicke-Smith S."/>
            <person name="Szanislo P.J."/>
            <person name="Earl A."/>
            <person name="Young S.K."/>
            <person name="Zeng Q."/>
            <person name="Gargeya S."/>
            <person name="Fitzgerald M."/>
            <person name="Haas B."/>
            <person name="Abouelleil A."/>
            <person name="Alvarado L."/>
            <person name="Arachchi H.M."/>
            <person name="Berlin A."/>
            <person name="Brown A."/>
            <person name="Chapman S.B."/>
            <person name="Chen Z."/>
            <person name="Dunbar C."/>
            <person name="Freedman E."/>
            <person name="Gearin G."/>
            <person name="Gellesch M."/>
            <person name="Goldberg J."/>
            <person name="Griggs A."/>
            <person name="Gujja S."/>
            <person name="Heiman D."/>
            <person name="Howarth C."/>
            <person name="Larson L."/>
            <person name="Lui A."/>
            <person name="MacDonald P.J.P."/>
            <person name="Montmayeur A."/>
            <person name="Murphy C."/>
            <person name="Neiman D."/>
            <person name="Pearson M."/>
            <person name="Priest M."/>
            <person name="Roberts A."/>
            <person name="Saif S."/>
            <person name="Shea T."/>
            <person name="Shenoy N."/>
            <person name="Sisk P."/>
            <person name="Stolte C."/>
            <person name="Sykes S."/>
            <person name="Wortman J."/>
            <person name="Nusbaum C."/>
            <person name="Birren B."/>
        </authorList>
    </citation>
    <scope>NUCLEOTIDE SEQUENCE</scope>
    <source>
        <strain evidence="8">NIH/UT8656</strain>
    </source>
</reference>
<name>H6BRZ4_EXODN</name>
<sequence>MGRISQSLEREELQMGASKPESRRLSAESHGDAKENVKQQENEMPPKSDESASSNAASQDTSPHTSGRTIVLLLGVCLSVFLVALDNTILSTAIPRIVDEFKALDRVSWYGSAYLLTNCSFQLVFGAMYSSFSIKGVLLSAILIFEVGSAVCGSAQGSVALIVGRAIAGVGAAGIFQGAFMVVAITVAPQKRPMYNGIFGAVYGISSIVAPLIGGAFTQHASWRWCFYMNLPIGALTIGAILLFLKVPGTAVKAPRTFEQLTVAVRKMDPLGLLFFLPSIVSLLLALVWGGSKYAWSNGRIIALFVVFGVLMMGFIYVEIRADKYAILRRHLLRQRNVLCGGLFAFLLAASNFMIGYYMPMWFQVVKGVSPTKSGTMSLPTMISMVLMSFVSGGMITRFGRYLPFFYLSSILTSVGAGLISTFWVDTGHSKWIGYQVIFGSGLGLGVQLPITVVQLSCSREDIAAATSLMVFCQILGGAIFISVAQTAITQSLRHGLQQALPDIAPTLLKNLTATQLVSQVPPAQAPVVRRVFNEALRSEWHIAAGMAAGTIVAALGIKRVKFPGKKIKDEEK</sequence>
<keyword evidence="3 6" id="KW-1133">Transmembrane helix</keyword>
<feature type="compositionally biased region" description="Polar residues" evidence="5">
    <location>
        <begin position="51"/>
        <end position="64"/>
    </location>
</feature>
<dbReference type="FunFam" id="1.20.1250.20:FF:000196">
    <property type="entry name" value="MFS toxin efflux pump (AflT)"/>
    <property type="match status" value="1"/>
</dbReference>
<dbReference type="GO" id="GO:0005886">
    <property type="term" value="C:plasma membrane"/>
    <property type="evidence" value="ECO:0007669"/>
    <property type="project" value="TreeGrafter"/>
</dbReference>
<dbReference type="EMBL" id="JH226131">
    <property type="protein sequence ID" value="EHY54822.1"/>
    <property type="molecule type" value="Genomic_DNA"/>
</dbReference>
<dbReference type="Gene3D" id="1.20.1720.10">
    <property type="entry name" value="Multidrug resistance protein D"/>
    <property type="match status" value="1"/>
</dbReference>
<accession>H6BRZ4</accession>
<evidence type="ECO:0000256" key="4">
    <source>
        <dbReference type="ARBA" id="ARBA00023136"/>
    </source>
</evidence>
<dbReference type="Pfam" id="PF07690">
    <property type="entry name" value="MFS_1"/>
    <property type="match status" value="1"/>
</dbReference>
<dbReference type="PROSITE" id="PS50850">
    <property type="entry name" value="MFS"/>
    <property type="match status" value="1"/>
</dbReference>
<dbReference type="Gene3D" id="1.20.1250.20">
    <property type="entry name" value="MFS general substrate transporter like domains"/>
    <property type="match status" value="1"/>
</dbReference>
<feature type="region of interest" description="Disordered" evidence="5">
    <location>
        <begin position="1"/>
        <end position="64"/>
    </location>
</feature>
<dbReference type="PANTHER" id="PTHR23501:SF199">
    <property type="entry name" value="MFS EFFLUX TRANSPORTER INPD-RELATED"/>
    <property type="match status" value="1"/>
</dbReference>
<feature type="transmembrane region" description="Helical" evidence="6">
    <location>
        <begin position="301"/>
        <end position="318"/>
    </location>
</feature>
<feature type="transmembrane region" description="Helical" evidence="6">
    <location>
        <begin position="197"/>
        <end position="217"/>
    </location>
</feature>
<evidence type="ECO:0000313" key="8">
    <source>
        <dbReference type="EMBL" id="EHY54822.1"/>
    </source>
</evidence>
<feature type="transmembrane region" description="Helical" evidence="6">
    <location>
        <begin position="338"/>
        <end position="359"/>
    </location>
</feature>
<dbReference type="InParanoid" id="H6BRZ4"/>
<dbReference type="InterPro" id="IPR036259">
    <property type="entry name" value="MFS_trans_sf"/>
</dbReference>
<feature type="transmembrane region" description="Helical" evidence="6">
    <location>
        <begin position="541"/>
        <end position="558"/>
    </location>
</feature>
<dbReference type="Proteomes" id="UP000007304">
    <property type="component" value="Unassembled WGS sequence"/>
</dbReference>
<dbReference type="OrthoDB" id="10021397at2759"/>
<feature type="transmembrane region" description="Helical" evidence="6">
    <location>
        <begin position="109"/>
        <end position="129"/>
    </location>
</feature>
<feature type="transmembrane region" description="Helical" evidence="6">
    <location>
        <begin position="229"/>
        <end position="249"/>
    </location>
</feature>
<dbReference type="RefSeq" id="XP_009155283.1">
    <property type="nucleotide sequence ID" value="XM_009157035.1"/>
</dbReference>
<evidence type="ECO:0000256" key="2">
    <source>
        <dbReference type="ARBA" id="ARBA00022692"/>
    </source>
</evidence>
<feature type="transmembrane region" description="Helical" evidence="6">
    <location>
        <begin position="136"/>
        <end position="156"/>
    </location>
</feature>
<evidence type="ECO:0000256" key="5">
    <source>
        <dbReference type="SAM" id="MobiDB-lite"/>
    </source>
</evidence>
<dbReference type="GeneID" id="20307624"/>
<dbReference type="PANTHER" id="PTHR23501">
    <property type="entry name" value="MAJOR FACILITATOR SUPERFAMILY"/>
    <property type="match status" value="1"/>
</dbReference>
<comment type="subcellular location">
    <subcellularLocation>
        <location evidence="1">Membrane</location>
        <topology evidence="1">Multi-pass membrane protein</topology>
    </subcellularLocation>
</comment>
<dbReference type="FunCoup" id="H6BRZ4">
    <property type="interactions" value="52"/>
</dbReference>
<evidence type="ECO:0000256" key="3">
    <source>
        <dbReference type="ARBA" id="ARBA00022989"/>
    </source>
</evidence>
<feature type="transmembrane region" description="Helical" evidence="6">
    <location>
        <begin position="463"/>
        <end position="485"/>
    </location>
</feature>
<dbReference type="InterPro" id="IPR020846">
    <property type="entry name" value="MFS_dom"/>
</dbReference>
<keyword evidence="4 6" id="KW-0472">Membrane</keyword>
<feature type="transmembrane region" description="Helical" evidence="6">
    <location>
        <begin position="437"/>
        <end position="456"/>
    </location>
</feature>
<dbReference type="eggNOG" id="KOG0254">
    <property type="taxonomic scope" value="Eukaryota"/>
</dbReference>
<dbReference type="OMA" id="RSEWHIA"/>
<feature type="domain" description="Major facilitator superfamily (MFS) profile" evidence="7">
    <location>
        <begin position="72"/>
        <end position="562"/>
    </location>
</feature>
<protein>
    <submittedName>
        <fullName evidence="8">DNA repair protein RAD50</fullName>
    </submittedName>
</protein>
<feature type="compositionally biased region" description="Basic and acidic residues" evidence="5">
    <location>
        <begin position="20"/>
        <end position="50"/>
    </location>
</feature>
<dbReference type="AlphaFoldDB" id="H6BRZ4"/>
<evidence type="ECO:0000256" key="1">
    <source>
        <dbReference type="ARBA" id="ARBA00004141"/>
    </source>
</evidence>
<dbReference type="VEuPathDB" id="FungiDB:HMPREF1120_02985"/>
<evidence type="ECO:0000259" key="7">
    <source>
        <dbReference type="PROSITE" id="PS50850"/>
    </source>
</evidence>
<dbReference type="InterPro" id="IPR011701">
    <property type="entry name" value="MFS"/>
</dbReference>
<proteinExistence type="predicted"/>
<gene>
    <name evidence="8" type="ORF">HMPREF1120_02985</name>
</gene>
<keyword evidence="2 6" id="KW-0812">Transmembrane</keyword>
<dbReference type="GO" id="GO:0022857">
    <property type="term" value="F:transmembrane transporter activity"/>
    <property type="evidence" value="ECO:0007669"/>
    <property type="project" value="InterPro"/>
</dbReference>
<dbReference type="FunFam" id="1.20.1720.10:FF:000012">
    <property type="entry name" value="MFS toxin efflux pump (AflT)"/>
    <property type="match status" value="1"/>
</dbReference>